<sequence>MGTFCELTINGYDIFEIKNSYQSEVINLIFDESDFLVEQAVGDDYISKKFVSQAGVCKKRLEIYGNSLSKSKADFNLALKKHKDEYENTFDNEKEISFEYYQEIIRASILSGEKKYDECDDYFSTNFEKFIKSNDLGVPYQRLECLLWSIFDSIDKDIEIVYDLTFIIESGWITTQPEREVDFQKIIILTEGKTDTEFIKKGINLFYPYLNSRYHFMDFENSNYESSASRLVQTVKAFVGSGIKNKIVALFDNDTAGIKEINNLKRTKLPENIKIFKYPHNSLAENYPTQGPNGLSLMDVNNLGCSIEMYLGEKSLLSETSFFPVQWKGYDDKLEQYQGEVRDKKAIQTHFRNLYKNNFFTNENINFELPELKKIIDLILNSWNDGSSNI</sequence>
<organism evidence="2">
    <name type="scientific">marine sediment metagenome</name>
    <dbReference type="NCBI Taxonomy" id="412755"/>
    <lineage>
        <taxon>unclassified sequences</taxon>
        <taxon>metagenomes</taxon>
        <taxon>ecological metagenomes</taxon>
    </lineage>
</organism>
<gene>
    <name evidence="2" type="ORF">LCGC14_0308500</name>
</gene>
<dbReference type="Pfam" id="PF18871">
    <property type="entry name" value="HEPN_Toprim_N"/>
    <property type="match status" value="1"/>
</dbReference>
<comment type="caution">
    <text evidence="2">The sequence shown here is derived from an EMBL/GenBank/DDBJ whole genome shotgun (WGS) entry which is preliminary data.</text>
</comment>
<feature type="domain" description="HEPN/Toprim N-terminal" evidence="1">
    <location>
        <begin position="1"/>
        <end position="101"/>
    </location>
</feature>
<protein>
    <recommendedName>
        <fullName evidence="1">HEPN/Toprim N-terminal domain-containing protein</fullName>
    </recommendedName>
</protein>
<proteinExistence type="predicted"/>
<evidence type="ECO:0000259" key="1">
    <source>
        <dbReference type="Pfam" id="PF18871"/>
    </source>
</evidence>
<dbReference type="EMBL" id="LAZR01000199">
    <property type="protein sequence ID" value="KKN82554.1"/>
    <property type="molecule type" value="Genomic_DNA"/>
</dbReference>
<dbReference type="InterPro" id="IPR041487">
    <property type="entry name" value="HEPN/Toprim-NTD1"/>
</dbReference>
<accession>A0A0F9TT89</accession>
<reference evidence="2" key="1">
    <citation type="journal article" date="2015" name="Nature">
        <title>Complex archaea that bridge the gap between prokaryotes and eukaryotes.</title>
        <authorList>
            <person name="Spang A."/>
            <person name="Saw J.H."/>
            <person name="Jorgensen S.L."/>
            <person name="Zaremba-Niedzwiedzka K."/>
            <person name="Martijn J."/>
            <person name="Lind A.E."/>
            <person name="van Eijk R."/>
            <person name="Schleper C."/>
            <person name="Guy L."/>
            <person name="Ettema T.J."/>
        </authorList>
    </citation>
    <scope>NUCLEOTIDE SEQUENCE</scope>
</reference>
<dbReference type="AlphaFoldDB" id="A0A0F9TT89"/>
<evidence type="ECO:0000313" key="2">
    <source>
        <dbReference type="EMBL" id="KKN82554.1"/>
    </source>
</evidence>
<name>A0A0F9TT89_9ZZZZ</name>